<dbReference type="Pfam" id="PF24685">
    <property type="entry name" value="OB_RRP5_4th"/>
    <property type="match status" value="1"/>
</dbReference>
<evidence type="ECO:0000256" key="2">
    <source>
        <dbReference type="ARBA" id="ARBA00022552"/>
    </source>
</evidence>
<evidence type="ECO:0000256" key="6">
    <source>
        <dbReference type="ARBA" id="ARBA00081784"/>
    </source>
</evidence>
<dbReference type="InterPro" id="IPR057300">
    <property type="entry name" value="OB_Rrp5"/>
</dbReference>
<feature type="domain" description="S1 motif" evidence="8">
    <location>
        <begin position="1325"/>
        <end position="1394"/>
    </location>
</feature>
<feature type="region of interest" description="Disordered" evidence="7">
    <location>
        <begin position="1"/>
        <end position="73"/>
    </location>
</feature>
<dbReference type="FunFam" id="2.40.50.140:FF:000155">
    <property type="entry name" value="rRNA biogenesis protein RRP5"/>
    <property type="match status" value="1"/>
</dbReference>
<reference evidence="9" key="1">
    <citation type="submission" date="2021-01" db="EMBL/GenBank/DDBJ databases">
        <authorList>
            <person name="Corre E."/>
            <person name="Pelletier E."/>
            <person name="Niang G."/>
            <person name="Scheremetjew M."/>
            <person name="Finn R."/>
            <person name="Kale V."/>
            <person name="Holt S."/>
            <person name="Cochrane G."/>
            <person name="Meng A."/>
            <person name="Brown T."/>
            <person name="Cohen L."/>
        </authorList>
    </citation>
    <scope>NUCLEOTIDE SEQUENCE</scope>
    <source>
        <strain evidence="9">CCMP 769</strain>
    </source>
</reference>
<feature type="compositionally biased region" description="Basic residues" evidence="7">
    <location>
        <begin position="1596"/>
        <end position="1611"/>
    </location>
</feature>
<gene>
    <name evidence="9" type="ORF">RMAR00112_LOCUS28755</name>
</gene>
<dbReference type="SMART" id="SM00316">
    <property type="entry name" value="S1"/>
    <property type="match status" value="11"/>
</dbReference>
<dbReference type="SMART" id="SM00386">
    <property type="entry name" value="HAT"/>
    <property type="match status" value="5"/>
</dbReference>
<dbReference type="GO" id="GO:0006364">
    <property type="term" value="P:rRNA processing"/>
    <property type="evidence" value="ECO:0007669"/>
    <property type="project" value="UniProtKB-KW"/>
</dbReference>
<evidence type="ECO:0000259" key="8">
    <source>
        <dbReference type="PROSITE" id="PS50126"/>
    </source>
</evidence>
<dbReference type="Pfam" id="PF00575">
    <property type="entry name" value="S1"/>
    <property type="match status" value="2"/>
</dbReference>
<dbReference type="SUPFAM" id="SSF50249">
    <property type="entry name" value="Nucleic acid-binding proteins"/>
    <property type="match status" value="7"/>
</dbReference>
<evidence type="ECO:0000256" key="3">
    <source>
        <dbReference type="ARBA" id="ARBA00022737"/>
    </source>
</evidence>
<dbReference type="Pfam" id="PF23459">
    <property type="entry name" value="S1_RRP5"/>
    <property type="match status" value="2"/>
</dbReference>
<feature type="compositionally biased region" description="Basic and acidic residues" evidence="7">
    <location>
        <begin position="33"/>
        <end position="52"/>
    </location>
</feature>
<feature type="compositionally biased region" description="Acidic residues" evidence="7">
    <location>
        <begin position="1511"/>
        <end position="1546"/>
    </location>
</feature>
<dbReference type="GO" id="GO:0032040">
    <property type="term" value="C:small-subunit processome"/>
    <property type="evidence" value="ECO:0007669"/>
    <property type="project" value="TreeGrafter"/>
</dbReference>
<keyword evidence="3" id="KW-0677">Repeat</keyword>
<sequence length="1904" mass="209525">MAKEDSAVGLLPRGGGDHGAFARSGSAVKRRRERDENIFSDTRKRKESDRAGSQKKSSKKKRKHSAEGEADDASTGRIFRGTISQLSEGVLLLGVIKSIRRNSIEVSLPFNLVGYLKSDELMIEDEGFPSDSLIDLPDPVEEVGTRPLAGVLSVGDVIPVAVANIGKSKTGRKQTELTLDLKVLNRGLSWPQLTKGFQLFGCVKSKEEHGYVISLGGHVPFAAFLPFEKCENGGKLHVGAPLWCIVDESIPSGKRKRSVRVSALKEEVVSALTDVHEGMALSNIRAGALVKGSITKYKSDGLAMSFMSIFNGSVDGVHFSPSNDKNELTVGKKVQARVIYVDVSLKRVALSLNEKLVSSLSPPFIDESFAVGSIFEDAIVQRVVPDHGLYLAISSAPETLLFAHISRVSDARVENIAKMYRVGQTARCRVLGHAAVDGVVNVSLQESVLERVALRYADIDSGSIATAVVVKLTREGCLVRVDDFFDGMISPEHLSDVRMVKRAKEKFAPGAKIPCRIISVDQSRRRVLLSAKKSIVRAELPFLTSYEQAKSNISQLCVGFVVARTPANGVLVGFGNQVRGLIPSAELGIMPVKKASQLEDQFPDGRTLKVRIRSCVPSEKRLLLSLKKTSSDSASSSANSARLSVGQIVAGRVAEVTEQGITISAKIPNSEESLDCWLPMEHLADTLSLSKRLFEHYKSIRPEDESEPVLLEGAMVLRTGASGDVPTLTMKPSLISAWSEKALPQSLADLESLMSKQLVGYVLRMAPNAAIVAFAGGATGFVRKSRLSDEFVPEMQKFLYIGQTVYVRVEELNVAENRLSLTMRKSDMELPNDRVKIRVQQFFARYEHVQEVEASTKALGSPSKGQPNEKLVVGAVVGAKVKSKSTSGVLFELPSAADETPVIGFAVQAQVGDRDVEVGAPASLVVLDHDIGRGIADVSLKPLLVDAGKAGPRTMQDSQDYQAVVELVKEDIAVLSVPQMGHHIAHALSRDLNETEMKHSRLRPGMRVSARACGSVRGLYQIMDIEKLPLSEKSHARADGPVQELALGAQVSGKISSVHPLQVNLAFGKAGVGRIHITEAVHLGSSGTLNKSPLKGLTVGTRLSARVVSIRNEDAHVVELSMREDSPTSNPSLFWEGIETGKKLKGYLKSISNHVLWIAFTPSLAGRLSLLDTDKSLAEMNRGEAFKGLKTGDPIETFIASHDKDKGRIDCSIVPVTKGVREGSVVVEMDRILEGDGIRVKLPGHILHEHRYGHISLTDIADDFDEVRSRIEHLRGQNFLECFMLPRADGDNDRVRLSLRESRVSGKSADVVDRELVFVSDLTVGQSIRGFVKSTTSKGCFVSIGTDLVARVLLSNLSDHFVKNVERSFPPGKLISGRIQSLDKESKHVELTLRMDMTEGTVNGRPVSDLPDGCFVSGVIKSITDFGVFIRLSDSVTGLCHKSQLSDVRVEDIGQKFSPGQRVRAKVLKVDLGRKRISLSMKPSVLKDDPGESAGATEQGNGNDLDKDLEGNVDNDDDEESEAIEEEDDDDEDDNDEFGPDVEDNEALAVPDGFEFSEDEEEGDTAQAKPRFENGTEHSSESEDDEKEVSDDGHERKKKSSKEKRERKRALAKHEVEMRAKEEALQASMETPVTSEDFERLLMGTPNSSILWIKYIALRLSLSQLGSAREIAERALKTINYRDEAQRFNVWISIVNMEANYGTQDSFTEAYERACKNVDSKALHLRLITGLWKNKEYFENIMSNALKKFKSSKKMWIAAGKHRFASGEADQARKLLEQALQSLERRKHIPTISTFAQLEYKYGSRDRGCTVFEGLVGNLPKRVDLWGIYLDMEIRHLRQNGDDNDPDLQVVRRLFERCCALDLSTKKMKYFLKRFLEFEKEFGDQNSVDYVKEKARSYVESKMQ</sequence>
<dbReference type="InterPro" id="IPR003107">
    <property type="entry name" value="HAT"/>
</dbReference>
<dbReference type="InterPro" id="IPR055430">
    <property type="entry name" value="HAT_Syf1_CNRKL1_C"/>
</dbReference>
<feature type="domain" description="S1 motif" evidence="8">
    <location>
        <begin position="372"/>
        <end position="445"/>
    </location>
</feature>
<keyword evidence="2" id="KW-0698">rRNA processing</keyword>
<evidence type="ECO:0000256" key="1">
    <source>
        <dbReference type="ARBA" id="ARBA00004604"/>
    </source>
</evidence>
<dbReference type="Pfam" id="PF24682">
    <property type="entry name" value="OB_RRP5"/>
    <property type="match status" value="1"/>
</dbReference>
<dbReference type="InterPro" id="IPR011990">
    <property type="entry name" value="TPR-like_helical_dom_sf"/>
</dbReference>
<dbReference type="PROSITE" id="PS50126">
    <property type="entry name" value="S1"/>
    <property type="match status" value="10"/>
</dbReference>
<dbReference type="FunFam" id="2.40.50.140:FF:000103">
    <property type="entry name" value="protein RRP5 homolog"/>
    <property type="match status" value="2"/>
</dbReference>
<comment type="subcellular location">
    <subcellularLocation>
        <location evidence="1">Nucleus</location>
        <location evidence="1">Nucleolus</location>
    </subcellularLocation>
</comment>
<dbReference type="InterPro" id="IPR057302">
    <property type="entry name" value="Rrp5_S1"/>
</dbReference>
<feature type="domain" description="S1 motif" evidence="8">
    <location>
        <begin position="554"/>
        <end position="627"/>
    </location>
</feature>
<dbReference type="InterPro" id="IPR057301">
    <property type="entry name" value="Rrp5_OB_4th"/>
</dbReference>
<evidence type="ECO:0000313" key="9">
    <source>
        <dbReference type="EMBL" id="CAE0060689.1"/>
    </source>
</evidence>
<feature type="domain" description="S1 motif" evidence="8">
    <location>
        <begin position="462"/>
        <end position="532"/>
    </location>
</feature>
<dbReference type="PANTHER" id="PTHR23270">
    <property type="entry name" value="PROGRAMMED CELL DEATH PROTEIN 11 PRE-RRNA PROCESSING PROTEIN RRP5"/>
    <property type="match status" value="1"/>
</dbReference>
<proteinExistence type="predicted"/>
<feature type="domain" description="S1 motif" evidence="8">
    <location>
        <begin position="287"/>
        <end position="353"/>
    </location>
</feature>
<dbReference type="Pfam" id="PF23231">
    <property type="entry name" value="HAT_Syf1_CNRKL1_C"/>
    <property type="match status" value="1"/>
</dbReference>
<evidence type="ECO:0000256" key="7">
    <source>
        <dbReference type="SAM" id="MobiDB-lite"/>
    </source>
</evidence>
<dbReference type="InterPro" id="IPR045209">
    <property type="entry name" value="Rrp5"/>
</dbReference>
<evidence type="ECO:0000256" key="5">
    <source>
        <dbReference type="ARBA" id="ARBA00069232"/>
    </source>
</evidence>
<feature type="domain" description="S1 motif" evidence="8">
    <location>
        <begin position="1048"/>
        <end position="1123"/>
    </location>
</feature>
<dbReference type="Gene3D" id="2.40.50.140">
    <property type="entry name" value="Nucleic acid-binding proteins"/>
    <property type="match status" value="9"/>
</dbReference>
<dbReference type="SUPFAM" id="SSF48452">
    <property type="entry name" value="TPR-like"/>
    <property type="match status" value="2"/>
</dbReference>
<dbReference type="InterPro" id="IPR003029">
    <property type="entry name" value="S1_domain"/>
</dbReference>
<name>A0A7S3A4Q9_9RHOD</name>
<feature type="domain" description="S1 motif" evidence="8">
    <location>
        <begin position="1413"/>
        <end position="1482"/>
    </location>
</feature>
<feature type="compositionally biased region" description="Acidic residues" evidence="7">
    <location>
        <begin position="1555"/>
        <end position="1564"/>
    </location>
</feature>
<feature type="domain" description="S1 motif" evidence="8">
    <location>
        <begin position="89"/>
        <end position="182"/>
    </location>
</feature>
<feature type="region of interest" description="Disordered" evidence="7">
    <location>
        <begin position="1481"/>
        <end position="1614"/>
    </location>
</feature>
<dbReference type="InterPro" id="IPR012340">
    <property type="entry name" value="NA-bd_OB-fold"/>
</dbReference>
<dbReference type="PANTHER" id="PTHR23270:SF10">
    <property type="entry name" value="PROTEIN RRP5 HOMOLOG"/>
    <property type="match status" value="1"/>
</dbReference>
<dbReference type="GO" id="GO:0003723">
    <property type="term" value="F:RNA binding"/>
    <property type="evidence" value="ECO:0007669"/>
    <property type="project" value="TreeGrafter"/>
</dbReference>
<feature type="compositionally biased region" description="Basic and acidic residues" evidence="7">
    <location>
        <begin position="1570"/>
        <end position="1581"/>
    </location>
</feature>
<protein>
    <recommendedName>
        <fullName evidence="5">Small ribosomal subunit protein bS1c</fullName>
    </recommendedName>
    <alternativeName>
        <fullName evidence="6">30S ribosomal protein S1, chloroplastic</fullName>
    </alternativeName>
</protein>
<feature type="domain" description="S1 motif" evidence="8">
    <location>
        <begin position="1141"/>
        <end position="1214"/>
    </location>
</feature>
<dbReference type="EMBL" id="HBHW01037388">
    <property type="protein sequence ID" value="CAE0060689.1"/>
    <property type="molecule type" value="Transcribed_RNA"/>
</dbReference>
<accession>A0A7S3A4Q9</accession>
<dbReference type="Gene3D" id="1.25.40.10">
    <property type="entry name" value="Tetratricopeptide repeat domain"/>
    <property type="match status" value="1"/>
</dbReference>
<keyword evidence="4" id="KW-0539">Nucleus</keyword>
<organism evidence="9">
    <name type="scientific">Rhodosorus marinus</name>
    <dbReference type="NCBI Taxonomy" id="101924"/>
    <lineage>
        <taxon>Eukaryota</taxon>
        <taxon>Rhodophyta</taxon>
        <taxon>Stylonematophyceae</taxon>
        <taxon>Stylonematales</taxon>
        <taxon>Stylonemataceae</taxon>
        <taxon>Rhodosorus</taxon>
    </lineage>
</organism>
<feature type="domain" description="S1 motif" evidence="8">
    <location>
        <begin position="755"/>
        <end position="824"/>
    </location>
</feature>
<evidence type="ECO:0000256" key="4">
    <source>
        <dbReference type="ARBA" id="ARBA00023242"/>
    </source>
</evidence>